<dbReference type="Proteomes" id="UP000585474">
    <property type="component" value="Unassembled WGS sequence"/>
</dbReference>
<dbReference type="AlphaFoldDB" id="A0A7J0E7C4"/>
<reference evidence="1 2" key="1">
    <citation type="submission" date="2019-07" db="EMBL/GenBank/DDBJ databases">
        <title>De Novo Assembly of kiwifruit Actinidia rufa.</title>
        <authorList>
            <person name="Sugita-Konishi S."/>
            <person name="Sato K."/>
            <person name="Mori E."/>
            <person name="Abe Y."/>
            <person name="Kisaki G."/>
            <person name="Hamano K."/>
            <person name="Suezawa K."/>
            <person name="Otani M."/>
            <person name="Fukuda T."/>
            <person name="Manabe T."/>
            <person name="Gomi K."/>
            <person name="Tabuchi M."/>
            <person name="Akimitsu K."/>
            <person name="Kataoka I."/>
        </authorList>
    </citation>
    <scope>NUCLEOTIDE SEQUENCE [LARGE SCALE GENOMIC DNA]</scope>
    <source>
        <strain evidence="2">cv. Fuchu</strain>
    </source>
</reference>
<comment type="caution">
    <text evidence="1">The sequence shown here is derived from an EMBL/GenBank/DDBJ whole genome shotgun (WGS) entry which is preliminary data.</text>
</comment>
<organism evidence="1 2">
    <name type="scientific">Actinidia rufa</name>
    <dbReference type="NCBI Taxonomy" id="165716"/>
    <lineage>
        <taxon>Eukaryota</taxon>
        <taxon>Viridiplantae</taxon>
        <taxon>Streptophyta</taxon>
        <taxon>Embryophyta</taxon>
        <taxon>Tracheophyta</taxon>
        <taxon>Spermatophyta</taxon>
        <taxon>Magnoliopsida</taxon>
        <taxon>eudicotyledons</taxon>
        <taxon>Gunneridae</taxon>
        <taxon>Pentapetalae</taxon>
        <taxon>asterids</taxon>
        <taxon>Ericales</taxon>
        <taxon>Actinidiaceae</taxon>
        <taxon>Actinidia</taxon>
    </lineage>
</organism>
<sequence>MVCNDNTPDTTYGLSRRVNERSDLECFDAAAAAAFEFNLCIGDIDIEDLNATGVFFTRSSRGGGLGDRKSKIDRIMVNPKWQDCLPKSEGGFCSSWYYCRCPIVVTILPNGGQWTSYGKAGIEVEEEVGSQSTGDPNWMALERDALHKYIDLSNAEESFKKQKSRGLSLAKVPDAFKDGLIRAISADGVRALVLMALMLFFFQKELGVVGEDVTLAVQSFSIGFLLHAWSATNTNMEFQMEHLLITLNADMQKMPTFLSGVSMETTEEIKTILPIPNGFLPVKYRSLLKGFFLWTVAALKKTGATVQWSVVCPPRSKGAWGDGKNIFLWLDNWHPIDPFYKQLGGGVVRNLGSSLQARVSSITCNGDWVLWSPASDGRFSVKSALKMIRNSNPRVLCCMVPRACS</sequence>
<evidence type="ECO:0000313" key="1">
    <source>
        <dbReference type="EMBL" id="GFY82192.1"/>
    </source>
</evidence>
<dbReference type="EMBL" id="BJWL01000002">
    <property type="protein sequence ID" value="GFY82192.1"/>
    <property type="molecule type" value="Genomic_DNA"/>
</dbReference>
<evidence type="ECO:0000313" key="2">
    <source>
        <dbReference type="Proteomes" id="UP000585474"/>
    </source>
</evidence>
<proteinExistence type="predicted"/>
<keyword evidence="2" id="KW-1185">Reference proteome</keyword>
<gene>
    <name evidence="1" type="ORF">Acr_02g0004320</name>
</gene>
<name>A0A7J0E7C4_9ERIC</name>
<protein>
    <submittedName>
        <fullName evidence="1">Uncharacterized protein</fullName>
    </submittedName>
</protein>
<dbReference type="OrthoDB" id="1748554at2759"/>
<accession>A0A7J0E7C4</accession>